<sequence length="217" mass="24526">MTNAIELNEVNKRIAGNLVLNNISLKAEKGKIHAFYGANGSGKSMLFRAICGLIKPTGGEVIVEGKKLHKERSFPESIGVVIESPGFWQDYTGLENLKMLASIRNRISHKEVRNSLMRVGLDPNDSRKYKKYSLGMKQRLAIAQAIMEEPRIIILDEPTNALDEDGIELIRQIIREEKERGATFLIASHNKEDIELLADYKYRMVDGRLKDETGRTE</sequence>
<evidence type="ECO:0000256" key="3">
    <source>
        <dbReference type="ARBA" id="ARBA00022741"/>
    </source>
</evidence>
<dbReference type="GO" id="GO:0016887">
    <property type="term" value="F:ATP hydrolysis activity"/>
    <property type="evidence" value="ECO:0007669"/>
    <property type="project" value="InterPro"/>
</dbReference>
<reference evidence="6 7" key="1">
    <citation type="submission" date="2017-07" db="EMBL/GenBank/DDBJ databases">
        <title>Paenibacillus herberti R33 genome sequencing and assembly.</title>
        <authorList>
            <person name="Su W."/>
        </authorList>
    </citation>
    <scope>NUCLEOTIDE SEQUENCE [LARGE SCALE GENOMIC DNA]</scope>
    <source>
        <strain evidence="6 7">R33</strain>
    </source>
</reference>
<dbReference type="Pfam" id="PF00005">
    <property type="entry name" value="ABC_tran"/>
    <property type="match status" value="1"/>
</dbReference>
<keyword evidence="2" id="KW-0813">Transport</keyword>
<dbReference type="InterPro" id="IPR003593">
    <property type="entry name" value="AAA+_ATPase"/>
</dbReference>
<dbReference type="AlphaFoldDB" id="A0A229P389"/>
<dbReference type="Gene3D" id="3.40.50.300">
    <property type="entry name" value="P-loop containing nucleotide triphosphate hydrolases"/>
    <property type="match status" value="1"/>
</dbReference>
<organism evidence="6 7">
    <name type="scientific">Paenibacillus herberti</name>
    <dbReference type="NCBI Taxonomy" id="1619309"/>
    <lineage>
        <taxon>Bacteria</taxon>
        <taxon>Bacillati</taxon>
        <taxon>Bacillota</taxon>
        <taxon>Bacilli</taxon>
        <taxon>Bacillales</taxon>
        <taxon>Paenibacillaceae</taxon>
        <taxon>Paenibacillus</taxon>
    </lineage>
</organism>
<evidence type="ECO:0000256" key="1">
    <source>
        <dbReference type="ARBA" id="ARBA00005417"/>
    </source>
</evidence>
<protein>
    <submittedName>
        <fullName evidence="6">Multidrug ABC transporter ATP-binding protein</fullName>
    </submittedName>
</protein>
<feature type="domain" description="ABC transporter" evidence="5">
    <location>
        <begin position="5"/>
        <end position="217"/>
    </location>
</feature>
<dbReference type="PROSITE" id="PS50893">
    <property type="entry name" value="ABC_TRANSPORTER_2"/>
    <property type="match status" value="1"/>
</dbReference>
<keyword evidence="3" id="KW-0547">Nucleotide-binding</keyword>
<accession>A0A229P389</accession>
<dbReference type="EMBL" id="NMUQ01000001">
    <property type="protein sequence ID" value="OXM16588.1"/>
    <property type="molecule type" value="Genomic_DNA"/>
</dbReference>
<dbReference type="PANTHER" id="PTHR43335">
    <property type="entry name" value="ABC TRANSPORTER, ATP-BINDING PROTEIN"/>
    <property type="match status" value="1"/>
</dbReference>
<evidence type="ECO:0000256" key="4">
    <source>
        <dbReference type="ARBA" id="ARBA00022840"/>
    </source>
</evidence>
<dbReference type="SUPFAM" id="SSF52540">
    <property type="entry name" value="P-loop containing nucleoside triphosphate hydrolases"/>
    <property type="match status" value="1"/>
</dbReference>
<evidence type="ECO:0000313" key="6">
    <source>
        <dbReference type="EMBL" id="OXM16588.1"/>
    </source>
</evidence>
<dbReference type="RefSeq" id="WP_089523672.1">
    <property type="nucleotide sequence ID" value="NZ_NMUQ01000001.1"/>
</dbReference>
<evidence type="ECO:0000259" key="5">
    <source>
        <dbReference type="PROSITE" id="PS50893"/>
    </source>
</evidence>
<evidence type="ECO:0000313" key="7">
    <source>
        <dbReference type="Proteomes" id="UP000215145"/>
    </source>
</evidence>
<keyword evidence="4 6" id="KW-0067">ATP-binding</keyword>
<comment type="similarity">
    <text evidence="1">Belongs to the ABC transporter superfamily.</text>
</comment>
<evidence type="ECO:0000256" key="2">
    <source>
        <dbReference type="ARBA" id="ARBA00022448"/>
    </source>
</evidence>
<name>A0A229P389_9BACL</name>
<dbReference type="OrthoDB" id="9804819at2"/>
<comment type="caution">
    <text evidence="6">The sequence shown here is derived from an EMBL/GenBank/DDBJ whole genome shotgun (WGS) entry which is preliminary data.</text>
</comment>
<proteinExistence type="inferred from homology"/>
<dbReference type="GO" id="GO:0005524">
    <property type="term" value="F:ATP binding"/>
    <property type="evidence" value="ECO:0007669"/>
    <property type="project" value="UniProtKB-KW"/>
</dbReference>
<gene>
    <name evidence="6" type="ORF">CGZ75_07980</name>
</gene>
<dbReference type="PROSITE" id="PS00211">
    <property type="entry name" value="ABC_TRANSPORTER_1"/>
    <property type="match status" value="1"/>
</dbReference>
<dbReference type="InterPro" id="IPR027417">
    <property type="entry name" value="P-loop_NTPase"/>
</dbReference>
<keyword evidence="7" id="KW-1185">Reference proteome</keyword>
<dbReference type="SMART" id="SM00382">
    <property type="entry name" value="AAA"/>
    <property type="match status" value="1"/>
</dbReference>
<dbReference type="InterPro" id="IPR003439">
    <property type="entry name" value="ABC_transporter-like_ATP-bd"/>
</dbReference>
<dbReference type="InterPro" id="IPR017871">
    <property type="entry name" value="ABC_transporter-like_CS"/>
</dbReference>
<dbReference type="Proteomes" id="UP000215145">
    <property type="component" value="Unassembled WGS sequence"/>
</dbReference>
<dbReference type="PANTHER" id="PTHR43335:SF4">
    <property type="entry name" value="ABC TRANSPORTER, ATP-BINDING PROTEIN"/>
    <property type="match status" value="1"/>
</dbReference>